<dbReference type="AlphaFoldDB" id="A0AAD3RY88"/>
<reference evidence="2" key="1">
    <citation type="submission" date="2023-05" db="EMBL/GenBank/DDBJ databases">
        <title>Nepenthes gracilis genome sequencing.</title>
        <authorList>
            <person name="Fukushima K."/>
        </authorList>
    </citation>
    <scope>NUCLEOTIDE SEQUENCE</scope>
    <source>
        <strain evidence="2">SING2019-196</strain>
    </source>
</reference>
<evidence type="ECO:0000313" key="3">
    <source>
        <dbReference type="Proteomes" id="UP001279734"/>
    </source>
</evidence>
<accession>A0AAD3RY88</accession>
<feature type="chain" id="PRO_5042032260" description="Secreted protein" evidence="1">
    <location>
        <begin position="26"/>
        <end position="75"/>
    </location>
</feature>
<sequence>MVISTSNSLLTLWFLLGSLKELLWTANTANKTLPIVKSYATNYPEVKFVFVVHHEVGVHVGKHDRSVCIVYVRRD</sequence>
<feature type="signal peptide" evidence="1">
    <location>
        <begin position="1"/>
        <end position="25"/>
    </location>
</feature>
<comment type="caution">
    <text evidence="2">The sequence shown here is derived from an EMBL/GenBank/DDBJ whole genome shotgun (WGS) entry which is preliminary data.</text>
</comment>
<dbReference type="Proteomes" id="UP001279734">
    <property type="component" value="Unassembled WGS sequence"/>
</dbReference>
<keyword evidence="1" id="KW-0732">Signal</keyword>
<keyword evidence="3" id="KW-1185">Reference proteome</keyword>
<evidence type="ECO:0000313" key="2">
    <source>
        <dbReference type="EMBL" id="GMH00603.1"/>
    </source>
</evidence>
<gene>
    <name evidence="2" type="ORF">Nepgr_002442</name>
</gene>
<protein>
    <recommendedName>
        <fullName evidence="4">Secreted protein</fullName>
    </recommendedName>
</protein>
<name>A0AAD3RY88_NEPGR</name>
<proteinExistence type="predicted"/>
<evidence type="ECO:0000256" key="1">
    <source>
        <dbReference type="SAM" id="SignalP"/>
    </source>
</evidence>
<evidence type="ECO:0008006" key="4">
    <source>
        <dbReference type="Google" id="ProtNLM"/>
    </source>
</evidence>
<organism evidence="2 3">
    <name type="scientific">Nepenthes gracilis</name>
    <name type="common">Slender pitcher plant</name>
    <dbReference type="NCBI Taxonomy" id="150966"/>
    <lineage>
        <taxon>Eukaryota</taxon>
        <taxon>Viridiplantae</taxon>
        <taxon>Streptophyta</taxon>
        <taxon>Embryophyta</taxon>
        <taxon>Tracheophyta</taxon>
        <taxon>Spermatophyta</taxon>
        <taxon>Magnoliopsida</taxon>
        <taxon>eudicotyledons</taxon>
        <taxon>Gunneridae</taxon>
        <taxon>Pentapetalae</taxon>
        <taxon>Caryophyllales</taxon>
        <taxon>Nepenthaceae</taxon>
        <taxon>Nepenthes</taxon>
    </lineage>
</organism>
<dbReference type="EMBL" id="BSYO01000002">
    <property type="protein sequence ID" value="GMH00603.1"/>
    <property type="molecule type" value="Genomic_DNA"/>
</dbReference>